<dbReference type="PROSITE" id="PS51649">
    <property type="entry name" value="NPH3"/>
    <property type="match status" value="3"/>
</dbReference>
<reference evidence="6 7" key="1">
    <citation type="submission" date="2024-02" db="EMBL/GenBank/DDBJ databases">
        <authorList>
            <person name="Vignale AGUSTIN F."/>
            <person name="Sosa J E."/>
            <person name="Modenutti C."/>
        </authorList>
    </citation>
    <scope>NUCLEOTIDE SEQUENCE [LARGE SCALE GENOMIC DNA]</scope>
</reference>
<feature type="domain" description="NPH3" evidence="5">
    <location>
        <begin position="973"/>
        <end position="1262"/>
    </location>
</feature>
<dbReference type="SUPFAM" id="SSF54695">
    <property type="entry name" value="POZ domain"/>
    <property type="match status" value="2"/>
</dbReference>
<feature type="domain" description="NPH3" evidence="5">
    <location>
        <begin position="199"/>
        <end position="489"/>
    </location>
</feature>
<evidence type="ECO:0000259" key="5">
    <source>
        <dbReference type="PROSITE" id="PS51649"/>
    </source>
</evidence>
<evidence type="ECO:0000313" key="6">
    <source>
        <dbReference type="EMBL" id="CAK9187422.1"/>
    </source>
</evidence>
<evidence type="ECO:0000256" key="3">
    <source>
        <dbReference type="PROSITE-ProRule" id="PRU00982"/>
    </source>
</evidence>
<keyword evidence="7" id="KW-1185">Reference proteome</keyword>
<proteinExistence type="inferred from homology"/>
<comment type="similarity">
    <text evidence="3">Belongs to the NPH3 family.</text>
</comment>
<organism evidence="6 7">
    <name type="scientific">Ilex paraguariensis</name>
    <name type="common">yerba mate</name>
    <dbReference type="NCBI Taxonomy" id="185542"/>
    <lineage>
        <taxon>Eukaryota</taxon>
        <taxon>Viridiplantae</taxon>
        <taxon>Streptophyta</taxon>
        <taxon>Embryophyta</taxon>
        <taxon>Tracheophyta</taxon>
        <taxon>Spermatophyta</taxon>
        <taxon>Magnoliopsida</taxon>
        <taxon>eudicotyledons</taxon>
        <taxon>Gunneridae</taxon>
        <taxon>Pentapetalae</taxon>
        <taxon>asterids</taxon>
        <taxon>campanulids</taxon>
        <taxon>Aquifoliales</taxon>
        <taxon>Aquifoliaceae</taxon>
        <taxon>Ilex</taxon>
    </lineage>
</organism>
<dbReference type="InterPro" id="IPR027356">
    <property type="entry name" value="NPH3_dom"/>
</dbReference>
<evidence type="ECO:0000313" key="7">
    <source>
        <dbReference type="Proteomes" id="UP001642360"/>
    </source>
</evidence>
<dbReference type="Proteomes" id="UP001642360">
    <property type="component" value="Unassembled WGS sequence"/>
</dbReference>
<sequence>MKIGSKSKAFHRDGQTWQCTTGLPSDVTIEFPLLSRSGLLEKLIGEFAGDDGSVCILQLDDIPGGAKAFELIAKFCYGVKIELTALNVVSLRCAAEYLHMSEDHGEENLTAQTEAFLNEVFGNWSDTVKALKTCEEVLSYAEELHIISRCINSLAMKACSDPTLFNWPVSECNNTENKSGNLLWNGISASTKPPPIGDDWWYEDVSFLGLPLYRRLIHAVEPGGMKPENVAGSLMFYAKKYIPLMNRQPTAQDTNQVKPGSTLSNPSEAEQRALLEEIVELLPNQREVTPTKFLLRLLRTAMTLQASPSCRENLEKRVGEQLDQAALEDLLIPNMGYSVETLYDIDCFQRILDHFVSMDQPMAAASPCIVEEGQLIEGAHSLASVTMVANLVDAYLAEVALDVNLKFPKFQSLGAAIPDYARTGSDGIYRAIDIFLKLIAKFCYGVKIELTALNVVSLRCAAEYLHMSEDHGEENLTAQTEAFLNEVFGNWSDTVKALKTCEEVLSYAEELHIISRCINSLAMKACSDPTLFNWPVSECNNTENKSGNLLWNGISASTKPPPIGDDWWYEDVSFLGLPLYRRLIHAVEPGGMKPENVAGSLMFYAKKYIPLMNRQPTAQDTNQVKPGSTLSNPSEAEQRALLEEIVELLPNQREVTPTKFLLRLLRTAMTLQASPSCRENLEKRVGEQLDQAALEDLLIPNMGYSVETLYDIDCFQRILDHFVSMDQPMAAASPCIVEEGQLIEGAHSLASVTMVANLVDAYLAEVALDVNLKFPKFQSLGAAIPDYARTGSDGIYRAIDIFLKFPLLSRSGLLEKLIGEFAGDDGSVCILRLDDIPGGAKAFELIAKFCYGVKIELTALNVVSLRCAAEYLHMSEDHGEENLTAQTEAFLNEVFGNWSDTVKALKTCEEVLSYAEELHIISRCINSLAMKACSDPTLFNWPVSECNNTENKSGNLLWNGISASTKPPPIGDDWWYEDVSFLGLPLYRRLIHAVEPGGMKPENVAGSLMFYAKKYIPLMNRQPTAQDTNQVKPGSTLSNPSEAEQRALLEEIVELLPNQREVTPTKFLLRLLRTAMILQASPSCRENLEKRVGEQLDQAALEDLLIPNMGYSVETLYDIDCFQRILDHFVSMDQPMAAASPCIVDEGQLIEGAHSLASVTMVANLVDAYLAEVALDVNLKFPKFQSLGAAIPDYARTGSDGIYRAIDIFLKAHPWLTDSEREQICRLMDCQKLSLEASTHAAQNERLPLRVIVQVLFFEQLRLRTSVSSWFFVHDNLENSENPNVVLALSKNDASHHEDVVQDRGSGMEVMKERVSELEKECQSMKQEIHKLVKTRRSWNIFCRRKSQHCRSLESKPCKITAPLSSVNERRNHQNGELGN</sequence>
<comment type="pathway">
    <text evidence="1">Protein modification; protein ubiquitination.</text>
</comment>
<dbReference type="EMBL" id="CAUOFW020009958">
    <property type="protein sequence ID" value="CAK9187422.1"/>
    <property type="molecule type" value="Genomic_DNA"/>
</dbReference>
<protein>
    <recommendedName>
        <fullName evidence="5">NPH3 domain-containing protein</fullName>
    </recommendedName>
</protein>
<evidence type="ECO:0000256" key="1">
    <source>
        <dbReference type="ARBA" id="ARBA00004906"/>
    </source>
</evidence>
<gene>
    <name evidence="6" type="ORF">ILEXP_LOCUS57974</name>
</gene>
<name>A0ABC8V2J9_9AQUA</name>
<keyword evidence="2" id="KW-0833">Ubl conjugation pathway</keyword>
<dbReference type="Pfam" id="PF03000">
    <property type="entry name" value="NPH3"/>
    <property type="match status" value="3"/>
</dbReference>
<comment type="caution">
    <text evidence="6">The sequence shown here is derived from an EMBL/GenBank/DDBJ whole genome shotgun (WGS) entry which is preliminary data.</text>
</comment>
<dbReference type="PANTHER" id="PTHR32370">
    <property type="entry name" value="OS12G0117600 PROTEIN"/>
    <property type="match status" value="1"/>
</dbReference>
<feature type="coiled-coil region" evidence="4">
    <location>
        <begin position="1308"/>
        <end position="1335"/>
    </location>
</feature>
<dbReference type="InterPro" id="IPR043454">
    <property type="entry name" value="NPH3/RPT2-like"/>
</dbReference>
<evidence type="ECO:0000256" key="4">
    <source>
        <dbReference type="SAM" id="Coils"/>
    </source>
</evidence>
<feature type="domain" description="NPH3" evidence="5">
    <location>
        <begin position="566"/>
        <end position="804"/>
    </location>
</feature>
<evidence type="ECO:0000256" key="2">
    <source>
        <dbReference type="ARBA" id="ARBA00022786"/>
    </source>
</evidence>
<accession>A0ABC8V2J9</accession>
<keyword evidence="4" id="KW-0175">Coiled coil</keyword>
<dbReference type="InterPro" id="IPR011333">
    <property type="entry name" value="SKP1/BTB/POZ_sf"/>
</dbReference>